<evidence type="ECO:0000256" key="1">
    <source>
        <dbReference type="SAM" id="Phobius"/>
    </source>
</evidence>
<organism evidence="2">
    <name type="scientific">bioreactor metagenome</name>
    <dbReference type="NCBI Taxonomy" id="1076179"/>
    <lineage>
        <taxon>unclassified sequences</taxon>
        <taxon>metagenomes</taxon>
        <taxon>ecological metagenomes</taxon>
    </lineage>
</organism>
<feature type="transmembrane region" description="Helical" evidence="1">
    <location>
        <begin position="12"/>
        <end position="34"/>
    </location>
</feature>
<keyword evidence="1" id="KW-0812">Transmembrane</keyword>
<gene>
    <name evidence="2" type="ORF">SDC9_139841</name>
</gene>
<keyword evidence="1" id="KW-0472">Membrane</keyword>
<sequence length="79" mass="9027">MAMILVMFKVAIFALCVGVVVSILILLPVFLYTIPYDLWIGSQNNKGKQLDKKKEGVFRSAKNATKLYKAWIFKKEPTF</sequence>
<protein>
    <submittedName>
        <fullName evidence="2">Uncharacterized protein</fullName>
    </submittedName>
</protein>
<keyword evidence="1" id="KW-1133">Transmembrane helix</keyword>
<proteinExistence type="predicted"/>
<accession>A0A645DTP4</accession>
<reference evidence="2" key="1">
    <citation type="submission" date="2019-08" db="EMBL/GenBank/DDBJ databases">
        <authorList>
            <person name="Kucharzyk K."/>
            <person name="Murdoch R.W."/>
            <person name="Higgins S."/>
            <person name="Loffler F."/>
        </authorList>
    </citation>
    <scope>NUCLEOTIDE SEQUENCE</scope>
</reference>
<comment type="caution">
    <text evidence="2">The sequence shown here is derived from an EMBL/GenBank/DDBJ whole genome shotgun (WGS) entry which is preliminary data.</text>
</comment>
<name>A0A645DTP4_9ZZZZ</name>
<dbReference type="EMBL" id="VSSQ01039609">
    <property type="protein sequence ID" value="MPM92706.1"/>
    <property type="molecule type" value="Genomic_DNA"/>
</dbReference>
<dbReference type="AlphaFoldDB" id="A0A645DTP4"/>
<evidence type="ECO:0000313" key="2">
    <source>
        <dbReference type="EMBL" id="MPM92706.1"/>
    </source>
</evidence>